<proteinExistence type="predicted"/>
<evidence type="ECO:0000313" key="4">
    <source>
        <dbReference type="Proteomes" id="UP001597216"/>
    </source>
</evidence>
<accession>A0ABW3T395</accession>
<comment type="caution">
    <text evidence="3">The sequence shown here is derived from an EMBL/GenBank/DDBJ whole genome shotgun (WGS) entry which is preliminary data.</text>
</comment>
<reference evidence="4" key="1">
    <citation type="journal article" date="2019" name="Int. J. Syst. Evol. Microbiol.">
        <title>The Global Catalogue of Microorganisms (GCM) 10K type strain sequencing project: providing services to taxonomists for standard genome sequencing and annotation.</title>
        <authorList>
            <consortium name="The Broad Institute Genomics Platform"/>
            <consortium name="The Broad Institute Genome Sequencing Center for Infectious Disease"/>
            <person name="Wu L."/>
            <person name="Ma J."/>
        </authorList>
    </citation>
    <scope>NUCLEOTIDE SEQUENCE [LARGE SCALE GENOMIC DNA]</scope>
    <source>
        <strain evidence="4">CCUG 55074</strain>
    </source>
</reference>
<dbReference type="SUPFAM" id="SSF56601">
    <property type="entry name" value="beta-lactamase/transpeptidase-like"/>
    <property type="match status" value="1"/>
</dbReference>
<protein>
    <submittedName>
        <fullName evidence="3">Serine hydrolase domain-containing protein</fullName>
        <ecNumber evidence="3">3.-.-.-</ecNumber>
    </submittedName>
</protein>
<feature type="domain" description="Beta-lactamase-related" evidence="2">
    <location>
        <begin position="50"/>
        <end position="383"/>
    </location>
</feature>
<dbReference type="PANTHER" id="PTHR43283">
    <property type="entry name" value="BETA-LACTAMASE-RELATED"/>
    <property type="match status" value="1"/>
</dbReference>
<dbReference type="InterPro" id="IPR050789">
    <property type="entry name" value="Diverse_Enzym_Activities"/>
</dbReference>
<dbReference type="PROSITE" id="PS51318">
    <property type="entry name" value="TAT"/>
    <property type="match status" value="1"/>
</dbReference>
<evidence type="ECO:0000313" key="3">
    <source>
        <dbReference type="EMBL" id="MFD1190452.1"/>
    </source>
</evidence>
<gene>
    <name evidence="3" type="ORF">ACFQ27_07670</name>
</gene>
<dbReference type="InterPro" id="IPR006311">
    <property type="entry name" value="TAT_signal"/>
</dbReference>
<dbReference type="Proteomes" id="UP001597216">
    <property type="component" value="Unassembled WGS sequence"/>
</dbReference>
<dbReference type="InterPro" id="IPR012338">
    <property type="entry name" value="Beta-lactam/transpept-like"/>
</dbReference>
<feature type="chain" id="PRO_5046754424" evidence="1">
    <location>
        <begin position="24"/>
        <end position="408"/>
    </location>
</feature>
<dbReference type="InterPro" id="IPR001466">
    <property type="entry name" value="Beta-lactam-related"/>
</dbReference>
<dbReference type="EMBL" id="JBHTLQ010000013">
    <property type="protein sequence ID" value="MFD1190452.1"/>
    <property type="molecule type" value="Genomic_DNA"/>
</dbReference>
<evidence type="ECO:0000256" key="1">
    <source>
        <dbReference type="SAM" id="SignalP"/>
    </source>
</evidence>
<dbReference type="GO" id="GO:0016787">
    <property type="term" value="F:hydrolase activity"/>
    <property type="evidence" value="ECO:0007669"/>
    <property type="project" value="UniProtKB-KW"/>
</dbReference>
<feature type="signal peptide" evidence="1">
    <location>
        <begin position="1"/>
        <end position="23"/>
    </location>
</feature>
<evidence type="ECO:0000259" key="2">
    <source>
        <dbReference type="Pfam" id="PF00144"/>
    </source>
</evidence>
<dbReference type="Pfam" id="PF00144">
    <property type="entry name" value="Beta-lactamase"/>
    <property type="match status" value="1"/>
</dbReference>
<keyword evidence="3" id="KW-0378">Hydrolase</keyword>
<name>A0ABW3T395_9CAUL</name>
<organism evidence="3 4">
    <name type="scientific">Phenylobacterium conjunctum</name>
    <dbReference type="NCBI Taxonomy" id="1298959"/>
    <lineage>
        <taxon>Bacteria</taxon>
        <taxon>Pseudomonadati</taxon>
        <taxon>Pseudomonadota</taxon>
        <taxon>Alphaproteobacteria</taxon>
        <taxon>Caulobacterales</taxon>
        <taxon>Caulobacteraceae</taxon>
        <taxon>Phenylobacterium</taxon>
    </lineage>
</organism>
<dbReference type="Gene3D" id="3.40.710.10">
    <property type="entry name" value="DD-peptidase/beta-lactamase superfamily"/>
    <property type="match status" value="1"/>
</dbReference>
<dbReference type="EC" id="3.-.-.-" evidence="3"/>
<keyword evidence="1" id="KW-0732">Signal</keyword>
<keyword evidence="4" id="KW-1185">Reference proteome</keyword>
<sequence length="408" mass="44141">MTPLSRRTALALLAAGLARPTLAADSALADMACAGLITVRPDGAEQTLLRGPEPFDLDRPFRVASVSKMIAAAVFMTHALETRLDLDADVSPWLGFRLRHPAWPDRVISARLLLSHRSGLRNGPSYPVPLGHDLAEAFQPGGRHWDDGGWFGPADKSPGEWFAYADVNFALLAQILEARTGERFDLYMRRRLFAPLSLEIGYNWSGVGQARRDRAMPGLRRQNGRWVPQVDASPPPAPDVAVVRTPGAPSLEAYRLGSNGFLFSPQGGLRLSVRDLSRLGRMFVRGGEGVLPRRAIELMQRPVWAYTPTTANGETDGVFQGYGLGVERPRGAAGPQGDDFFGPGSARWAGHLGDAYGWMSGLFWNRDSGAILAWALNGMPETARPPSSTSSLTAPEAELVGLGLALLE</sequence>
<dbReference type="RefSeq" id="WP_377353173.1">
    <property type="nucleotide sequence ID" value="NZ_JBHTLQ010000013.1"/>
</dbReference>